<reference evidence="1 2" key="1">
    <citation type="submission" date="2020-10" db="EMBL/GenBank/DDBJ databases">
        <title>Sequencing the genomes of 1000 actinobacteria strains.</title>
        <authorList>
            <person name="Klenk H.-P."/>
        </authorList>
    </citation>
    <scope>NUCLEOTIDE SEQUENCE [LARGE SCALE GENOMIC DNA]</scope>
    <source>
        <strain evidence="1 2">DSM 41803</strain>
    </source>
</reference>
<comment type="caution">
    <text evidence="1">The sequence shown here is derived from an EMBL/GenBank/DDBJ whole genome shotgun (WGS) entry which is preliminary data.</text>
</comment>
<sequence>MVWALFSARTPLRQVVVAGAVRMVGPAARLGAVAVQAPGNQTAVYCAMASRNPVVTAPSHGGCPGWQFVSKVP</sequence>
<organism evidence="1 2">
    <name type="scientific">Streptomyces stelliscabiei</name>
    <dbReference type="NCBI Taxonomy" id="146820"/>
    <lineage>
        <taxon>Bacteria</taxon>
        <taxon>Bacillati</taxon>
        <taxon>Actinomycetota</taxon>
        <taxon>Actinomycetes</taxon>
        <taxon>Kitasatosporales</taxon>
        <taxon>Streptomycetaceae</taxon>
        <taxon>Streptomyces</taxon>
    </lineage>
</organism>
<proteinExistence type="predicted"/>
<dbReference type="Proteomes" id="UP000629287">
    <property type="component" value="Unassembled WGS sequence"/>
</dbReference>
<gene>
    <name evidence="1" type="ORF">H4687_000140</name>
</gene>
<keyword evidence="2" id="KW-1185">Reference proteome</keyword>
<dbReference type="EMBL" id="JADBGF010000001">
    <property type="protein sequence ID" value="MBE1594011.1"/>
    <property type="molecule type" value="Genomic_DNA"/>
</dbReference>
<evidence type="ECO:0000313" key="2">
    <source>
        <dbReference type="Proteomes" id="UP000629287"/>
    </source>
</evidence>
<evidence type="ECO:0000313" key="1">
    <source>
        <dbReference type="EMBL" id="MBE1594011.1"/>
    </source>
</evidence>
<dbReference type="AlphaFoldDB" id="A0A8I0NUX0"/>
<accession>A0A8I0NUX0</accession>
<protein>
    <submittedName>
        <fullName evidence="1">Uncharacterized protein</fullName>
    </submittedName>
</protein>
<name>A0A8I0NUX0_9ACTN</name>